<evidence type="ECO:0000256" key="3">
    <source>
        <dbReference type="ARBA" id="ARBA00022573"/>
    </source>
</evidence>
<comment type="pathway">
    <text evidence="1">Porphyrin-containing compound metabolism; siroheme biosynthesis; sirohydrochlorin from precorrin-2: step 1/1.</text>
</comment>
<keyword evidence="16" id="KW-1185">Reference proteome</keyword>
<dbReference type="Gene3D" id="3.30.160.110">
    <property type="entry name" value="Siroheme synthase, domain 2"/>
    <property type="match status" value="1"/>
</dbReference>
<organism evidence="15 16">
    <name type="scientific">Niveispirillum cyanobacteriorum</name>
    <dbReference type="NCBI Taxonomy" id="1612173"/>
    <lineage>
        <taxon>Bacteria</taxon>
        <taxon>Pseudomonadati</taxon>
        <taxon>Pseudomonadota</taxon>
        <taxon>Alphaproteobacteria</taxon>
        <taxon>Rhodospirillales</taxon>
        <taxon>Azospirillaceae</taxon>
        <taxon>Niveispirillum</taxon>
    </lineage>
</organism>
<keyword evidence="3" id="KW-0169">Cobalamin biosynthesis</keyword>
<dbReference type="SUPFAM" id="SSF51735">
    <property type="entry name" value="NAD(P)-binding Rossmann-fold domains"/>
    <property type="match status" value="1"/>
</dbReference>
<evidence type="ECO:0000256" key="14">
    <source>
        <dbReference type="RuleBase" id="RU003960"/>
    </source>
</evidence>
<dbReference type="Pfam" id="PF13241">
    <property type="entry name" value="NAD_binding_7"/>
    <property type="match status" value="1"/>
</dbReference>
<dbReference type="GO" id="GO:0051287">
    <property type="term" value="F:NAD binding"/>
    <property type="evidence" value="ECO:0007669"/>
    <property type="project" value="InterPro"/>
</dbReference>
<evidence type="ECO:0000256" key="7">
    <source>
        <dbReference type="ARBA" id="ARBA00023002"/>
    </source>
</evidence>
<dbReference type="SUPFAM" id="SSF75615">
    <property type="entry name" value="Siroheme synthase middle domains-like"/>
    <property type="match status" value="1"/>
</dbReference>
<dbReference type="GO" id="GO:0004851">
    <property type="term" value="F:uroporphyrin-III C-methyltransferase activity"/>
    <property type="evidence" value="ECO:0007669"/>
    <property type="project" value="InterPro"/>
</dbReference>
<dbReference type="PIRSF" id="PIRSF036426">
    <property type="entry name" value="Sirohaem_synth"/>
    <property type="match status" value="1"/>
</dbReference>
<dbReference type="UniPathway" id="UPA00262">
    <property type="reaction ID" value="UER00211"/>
</dbReference>
<accession>A0A2K9NKW4</accession>
<evidence type="ECO:0000256" key="8">
    <source>
        <dbReference type="ARBA" id="ARBA00023027"/>
    </source>
</evidence>
<dbReference type="KEGG" id="ncb:C0V82_25150"/>
<comment type="pathway">
    <text evidence="12">Porphyrin-containing compound metabolism; siroheme biosynthesis; precorrin-2 from uroporphyrinogen III: step 1/1.</text>
</comment>
<evidence type="ECO:0000313" key="16">
    <source>
        <dbReference type="Proteomes" id="UP000234752"/>
    </source>
</evidence>
<evidence type="ECO:0000256" key="13">
    <source>
        <dbReference type="ARBA" id="ARBA00047561"/>
    </source>
</evidence>
<dbReference type="InterPro" id="IPR050161">
    <property type="entry name" value="Siro_Cobalamin_biosynth"/>
</dbReference>
<dbReference type="PANTHER" id="PTHR45790">
    <property type="entry name" value="SIROHEME SYNTHASE-RELATED"/>
    <property type="match status" value="1"/>
</dbReference>
<dbReference type="InterPro" id="IPR003043">
    <property type="entry name" value="Uropor_MeTrfase_CS"/>
</dbReference>
<keyword evidence="11" id="KW-0511">Multifunctional enzyme</keyword>
<evidence type="ECO:0000313" key="15">
    <source>
        <dbReference type="EMBL" id="AUN33709.1"/>
    </source>
</evidence>
<name>A0A2K9NKW4_9PROT</name>
<geneLocation type="plasmid" evidence="15 16">
    <name>unnamed2</name>
</geneLocation>
<dbReference type="InterPro" id="IPR006366">
    <property type="entry name" value="CobA/CysG_C"/>
</dbReference>
<evidence type="ECO:0000256" key="10">
    <source>
        <dbReference type="ARBA" id="ARBA00023244"/>
    </source>
</evidence>
<keyword evidence="6" id="KW-0949">S-adenosyl-L-methionine</keyword>
<dbReference type="NCBIfam" id="TIGR01470">
    <property type="entry name" value="cysG_Nterm"/>
    <property type="match status" value="1"/>
</dbReference>
<dbReference type="GO" id="GO:0043115">
    <property type="term" value="F:precorrin-2 dehydrogenase activity"/>
    <property type="evidence" value="ECO:0007669"/>
    <property type="project" value="UniProtKB-EC"/>
</dbReference>
<evidence type="ECO:0000256" key="1">
    <source>
        <dbReference type="ARBA" id="ARBA00005010"/>
    </source>
</evidence>
<dbReference type="RefSeq" id="WP_102115213.1">
    <property type="nucleotide sequence ID" value="NZ_BMGN01000009.1"/>
</dbReference>
<reference evidence="15 16" key="1">
    <citation type="submission" date="2017-12" db="EMBL/GenBank/DDBJ databases">
        <title>Genomes of bacteria within cyanobacterial aggregates.</title>
        <authorList>
            <person name="Cai H."/>
        </authorList>
    </citation>
    <scope>NUCLEOTIDE SEQUENCE [LARGE SCALE GENOMIC DNA]</scope>
    <source>
        <strain evidence="15 16">TH16</strain>
        <plasmid evidence="15 16">unnamed2</plasmid>
    </source>
</reference>
<keyword evidence="7" id="KW-0560">Oxidoreductase</keyword>
<dbReference type="Proteomes" id="UP000234752">
    <property type="component" value="Plasmid unnamed2"/>
</dbReference>
<evidence type="ECO:0000256" key="6">
    <source>
        <dbReference type="ARBA" id="ARBA00022691"/>
    </source>
</evidence>
<dbReference type="NCBIfam" id="NF007922">
    <property type="entry name" value="PRK10637.1"/>
    <property type="match status" value="1"/>
</dbReference>
<dbReference type="Pfam" id="PF00590">
    <property type="entry name" value="TP_methylase"/>
    <property type="match status" value="1"/>
</dbReference>
<comment type="similarity">
    <text evidence="2 14">Belongs to the precorrin methyltransferase family.</text>
</comment>
<dbReference type="GO" id="GO:0019354">
    <property type="term" value="P:siroheme biosynthetic process"/>
    <property type="evidence" value="ECO:0007669"/>
    <property type="project" value="UniProtKB-UniPathway"/>
</dbReference>
<dbReference type="PROSITE" id="PS00840">
    <property type="entry name" value="SUMT_2"/>
    <property type="match status" value="1"/>
</dbReference>
<keyword evidence="10" id="KW-0627">Porphyrin biosynthesis</keyword>
<protein>
    <submittedName>
        <fullName evidence="15">Uroporphyrinogen-III C-methyltransferase</fullName>
    </submittedName>
</protein>
<dbReference type="GO" id="GO:0009236">
    <property type="term" value="P:cobalamin biosynthetic process"/>
    <property type="evidence" value="ECO:0007669"/>
    <property type="project" value="UniProtKB-KW"/>
</dbReference>
<keyword evidence="9" id="KW-0456">Lyase</keyword>
<dbReference type="FunFam" id="3.40.1010.10:FF:000001">
    <property type="entry name" value="Siroheme synthase"/>
    <property type="match status" value="1"/>
</dbReference>
<dbReference type="InterPro" id="IPR000878">
    <property type="entry name" value="4pyrrol_Mease"/>
</dbReference>
<dbReference type="InterPro" id="IPR036291">
    <property type="entry name" value="NAD(P)-bd_dom_sf"/>
</dbReference>
<dbReference type="Pfam" id="PF10414">
    <property type="entry name" value="CysG_dimeriser"/>
    <property type="match status" value="1"/>
</dbReference>
<proteinExistence type="inferred from homology"/>
<dbReference type="GO" id="GO:0051266">
    <property type="term" value="F:sirohydrochlorin ferrochelatase activity"/>
    <property type="evidence" value="ECO:0007669"/>
    <property type="project" value="InterPro"/>
</dbReference>
<keyword evidence="5 14" id="KW-0808">Transferase</keyword>
<dbReference type="EMBL" id="CP025614">
    <property type="protein sequence ID" value="AUN33709.1"/>
    <property type="molecule type" value="Genomic_DNA"/>
</dbReference>
<dbReference type="InterPro" id="IPR014776">
    <property type="entry name" value="4pyrrole_Mease_sub2"/>
</dbReference>
<gene>
    <name evidence="15" type="primary">cobA</name>
    <name evidence="15" type="ORF">C0V82_25150</name>
</gene>
<dbReference type="InterPro" id="IPR037115">
    <property type="entry name" value="Sirohaem_synt_dimer_dom_sf"/>
</dbReference>
<dbReference type="CDD" id="cd11642">
    <property type="entry name" value="SUMT"/>
    <property type="match status" value="1"/>
</dbReference>
<evidence type="ECO:0000256" key="12">
    <source>
        <dbReference type="ARBA" id="ARBA00025705"/>
    </source>
</evidence>
<comment type="catalytic activity">
    <reaction evidence="13">
        <text>precorrin-2 + NAD(+) = sirohydrochlorin + NADH + 2 H(+)</text>
        <dbReference type="Rhea" id="RHEA:15613"/>
        <dbReference type="ChEBI" id="CHEBI:15378"/>
        <dbReference type="ChEBI" id="CHEBI:57540"/>
        <dbReference type="ChEBI" id="CHEBI:57945"/>
        <dbReference type="ChEBI" id="CHEBI:58351"/>
        <dbReference type="ChEBI" id="CHEBI:58827"/>
        <dbReference type="EC" id="1.3.1.76"/>
    </reaction>
</comment>
<dbReference type="InterPro" id="IPR014777">
    <property type="entry name" value="4pyrrole_Mease_sub1"/>
</dbReference>
<evidence type="ECO:0000256" key="4">
    <source>
        <dbReference type="ARBA" id="ARBA00022603"/>
    </source>
</evidence>
<dbReference type="InterPro" id="IPR006367">
    <property type="entry name" value="Sirohaem_synthase_N"/>
</dbReference>
<keyword evidence="4 14" id="KW-0489">Methyltransferase</keyword>
<keyword evidence="15" id="KW-0614">Plasmid</keyword>
<evidence type="ECO:0000256" key="2">
    <source>
        <dbReference type="ARBA" id="ARBA00005879"/>
    </source>
</evidence>
<dbReference type="InterPro" id="IPR012409">
    <property type="entry name" value="Sirohaem_synth"/>
</dbReference>
<dbReference type="AlphaFoldDB" id="A0A2K9NKW4"/>
<evidence type="ECO:0000256" key="5">
    <source>
        <dbReference type="ARBA" id="ARBA00022679"/>
    </source>
</evidence>
<dbReference type="Gene3D" id="3.40.50.720">
    <property type="entry name" value="NAD(P)-binding Rossmann-like Domain"/>
    <property type="match status" value="1"/>
</dbReference>
<evidence type="ECO:0000256" key="11">
    <source>
        <dbReference type="ARBA" id="ARBA00023268"/>
    </source>
</evidence>
<dbReference type="OrthoDB" id="9815856at2"/>
<dbReference type="InterPro" id="IPR035996">
    <property type="entry name" value="4pyrrol_Methylase_sf"/>
</dbReference>
<dbReference type="InterPro" id="IPR019478">
    <property type="entry name" value="Sirohaem_synthase_dimer_dom"/>
</dbReference>
<dbReference type="Gene3D" id="1.10.8.210">
    <property type="entry name" value="Sirohaem synthase, dimerisation domain"/>
    <property type="match status" value="1"/>
</dbReference>
<evidence type="ECO:0000256" key="9">
    <source>
        <dbReference type="ARBA" id="ARBA00023239"/>
    </source>
</evidence>
<dbReference type="Gene3D" id="3.30.950.10">
    <property type="entry name" value="Methyltransferase, Cobalt-precorrin-4 Transmethylase, Domain 2"/>
    <property type="match status" value="1"/>
</dbReference>
<dbReference type="NCBIfam" id="TIGR01469">
    <property type="entry name" value="cobA_cysG_Cterm"/>
    <property type="match status" value="1"/>
</dbReference>
<dbReference type="NCBIfam" id="NF004790">
    <property type="entry name" value="PRK06136.1"/>
    <property type="match status" value="1"/>
</dbReference>
<dbReference type="Gene3D" id="3.40.1010.10">
    <property type="entry name" value="Cobalt-precorrin-4 Transmethylase, Domain 1"/>
    <property type="match status" value="1"/>
</dbReference>
<dbReference type="SUPFAM" id="SSF53790">
    <property type="entry name" value="Tetrapyrrole methylase"/>
    <property type="match status" value="1"/>
</dbReference>
<dbReference type="PANTHER" id="PTHR45790:SF3">
    <property type="entry name" value="S-ADENOSYL-L-METHIONINE-DEPENDENT UROPORPHYRINOGEN III METHYLTRANSFERASE, CHLOROPLASTIC"/>
    <property type="match status" value="1"/>
</dbReference>
<sequence>MLHLSSRPDPASPMPYFPVFLDLRGRSVLLAGGGDAAASKARLLARAGADILLLAREVGEEMLELLEGGVIRRRETEFRPELLDGAVIAIDGSGDPDLTDRIRSAAFTRNVPVNVVDVPEQCDFTVPAILDRSPVIVAVSTGGGAPALSRNIRQRLEAAIPAGYAGLARAAQRARASVRDALSTTRDRQRFWDRVLSGTLADRLMTMEEDGAVEEIMAELKHFIAGGRDEGGAVTLVGAGPGDPGLLTLSAARAIGSADIILHDALVPDSILALARRETRLVSVGKRAGCRSVPQEFTNRLMATCARKGLRVVRLKGGDPFIFGRAGEEAEFLRGQGVAVTVIPGITAAMGAAAQLGLPLTHRGVARSMRVVTAHCRTSGETESIDWTKLADPGTTLALYMGRDRLGDIASSLIKAGLPPDTPAALIANACRPDAEVRFATIAALPHAPALTNPGAPSLILVGDAVAHAPGWAVENATNVPRITAYA</sequence>
<dbReference type="GO" id="GO:0032259">
    <property type="term" value="P:methylation"/>
    <property type="evidence" value="ECO:0007669"/>
    <property type="project" value="UniProtKB-KW"/>
</dbReference>
<keyword evidence="8" id="KW-0520">NAD</keyword>